<keyword evidence="6" id="KW-1185">Reference proteome</keyword>
<dbReference type="Pfam" id="PF25154">
    <property type="entry name" value="TPR_AP5Z1_C"/>
    <property type="match status" value="1"/>
</dbReference>
<dbReference type="InterPro" id="IPR056857">
    <property type="entry name" value="TPR_AP5Z1_N"/>
</dbReference>
<sequence>MPHTSNSSGLRDFHQLLLTEAIKNEDEIVAEIEKVWGKLLNTSGEAVLGVEKERFEMIDGDREITRGELEKAWSKIKRGKAMDESGVCGEYLRALTEEAKGRASRIKFINLLPYRSLGVRICWCNMDLNERLTKLNTVLRRGQEQDSIVAVRQALSALFQLDEVNEIPEALLSVLVTLLHSHQGSGRQLHQLASHLLSLLSPLHDLPALRLTSECSDQQFAHTLHVLSNQMLSTKLCDLVPQLIRWISTVSYSSVLQSRCLATLILIATEHPYWLTKDQHHVTDVQMSEWLSKASLHQAANPFSRGFFRSPKESEHQPPVTEIDGSMVKDMFTVLCVGQFFTDDQVLNLHSFARTLRWLSSVDKTAFNAVSPSSRSSDSTPLLVPSAQFGSWNSNAAASSFDQSSLSMQSCDSDFSEIASELPSSYSNESPALSMLSERVSPSDSMVSGTSKWNETIQTLDLSTVAQLTYCLRLMHQSGLRVKSGKDLEIQQSSLIEAIRIVDVVCQQQQTVFHPIIISIHKLIARENRQSSPRVLIALTQFVLNNGHVMGLDPTSVYDRLFGFTTAKHFSQNPFAFDLLCFLRDHLETLSLRTNVLSKYFPNILKIVAWQPQMYLNDLLELLPAFMSADTTVEIFHCLLELPCVTAAIEMGQCQLERLSAKTALHRSVGMFQSTSKKALFNYILRNESGVGDTVDRLEDVHSILAVLSKSPRVRVCSEVVPSLLRCFFAVLLEEANLDTLSCLVPVILDRVTLLFQIPEFQSSVRSILQNQLVLCFNKFPQLVIEQYSALSDYLSQTTHAQSYGEFYLHVMWLVGQHLSTAHDQRCTPHQLTSLYELLEALCYELLGLQRSVVLSEGATCSARFISVLLSTLAKLASRSQDLIPRTLLCLSKFEQLHRMFPEGAVLRDRAKELKALLRVPNVATLVLSPTDDIVSRRCHVDASSLPALLSTTNRLLPL</sequence>
<evidence type="ECO:0000259" key="1">
    <source>
        <dbReference type="Pfam" id="PF14764"/>
    </source>
</evidence>
<dbReference type="OMA" id="LMLAYEF"/>
<feature type="domain" description="AP-5 complex subunit zeta-1 N-terminal TPR" evidence="2">
    <location>
        <begin position="134"/>
        <end position="376"/>
    </location>
</feature>
<organism evidence="4">
    <name type="scientific">Capitella teleta</name>
    <name type="common">Polychaete worm</name>
    <dbReference type="NCBI Taxonomy" id="283909"/>
    <lineage>
        <taxon>Eukaryota</taxon>
        <taxon>Metazoa</taxon>
        <taxon>Spiralia</taxon>
        <taxon>Lophotrochozoa</taxon>
        <taxon>Annelida</taxon>
        <taxon>Polychaeta</taxon>
        <taxon>Sedentaria</taxon>
        <taxon>Scolecida</taxon>
        <taxon>Capitellidae</taxon>
        <taxon>Capitella</taxon>
    </lineage>
</organism>
<evidence type="ECO:0000313" key="6">
    <source>
        <dbReference type="Proteomes" id="UP000014760"/>
    </source>
</evidence>
<evidence type="ECO:0000313" key="4">
    <source>
        <dbReference type="EMBL" id="ELU06156.1"/>
    </source>
</evidence>
<evidence type="ECO:0000259" key="3">
    <source>
        <dbReference type="Pfam" id="PF25154"/>
    </source>
</evidence>
<evidence type="ECO:0008006" key="7">
    <source>
        <dbReference type="Google" id="ProtNLM"/>
    </source>
</evidence>
<dbReference type="EMBL" id="KB300949">
    <property type="protein sequence ID" value="ELU06156.1"/>
    <property type="molecule type" value="Genomic_DNA"/>
</dbReference>
<dbReference type="InterPro" id="IPR028222">
    <property type="entry name" value="AP5Z1"/>
</dbReference>
<dbReference type="Proteomes" id="UP000014760">
    <property type="component" value="Unassembled WGS sequence"/>
</dbReference>
<feature type="domain" description="AP-5 complex subunit zeta-1 C-terminal TPR" evidence="3">
    <location>
        <begin position="618"/>
        <end position="956"/>
    </location>
</feature>
<protein>
    <recommendedName>
        <fullName evidence="7">AP-5 complex subunit zeta-1</fullName>
    </recommendedName>
</protein>
<accession>R7URZ0</accession>
<dbReference type="AlphaFoldDB" id="R7URZ0"/>
<reference evidence="6" key="1">
    <citation type="submission" date="2012-12" db="EMBL/GenBank/DDBJ databases">
        <authorList>
            <person name="Hellsten U."/>
            <person name="Grimwood J."/>
            <person name="Chapman J.A."/>
            <person name="Shapiro H."/>
            <person name="Aerts A."/>
            <person name="Otillar R.P."/>
            <person name="Terry A.Y."/>
            <person name="Boore J.L."/>
            <person name="Simakov O."/>
            <person name="Marletaz F."/>
            <person name="Cho S.-J."/>
            <person name="Edsinger-Gonzales E."/>
            <person name="Havlak P."/>
            <person name="Kuo D.-H."/>
            <person name="Larsson T."/>
            <person name="Lv J."/>
            <person name="Arendt D."/>
            <person name="Savage R."/>
            <person name="Osoegawa K."/>
            <person name="de Jong P."/>
            <person name="Lindberg D.R."/>
            <person name="Seaver E.C."/>
            <person name="Weisblat D.A."/>
            <person name="Putnam N.H."/>
            <person name="Grigoriev I.V."/>
            <person name="Rokhsar D.S."/>
        </authorList>
    </citation>
    <scope>NUCLEOTIDE SEQUENCE</scope>
    <source>
        <strain evidence="6">I ESC-2004</strain>
    </source>
</reference>
<dbReference type="HOGENOM" id="CLU_019553_0_0_1"/>
<dbReference type="Pfam" id="PF14764">
    <property type="entry name" value="SPG48"/>
    <property type="match status" value="1"/>
</dbReference>
<name>R7URZ0_CAPTE</name>
<reference evidence="5" key="3">
    <citation type="submission" date="2015-06" db="UniProtKB">
        <authorList>
            <consortium name="EnsemblMetazoa"/>
        </authorList>
    </citation>
    <scope>IDENTIFICATION</scope>
</reference>
<evidence type="ECO:0000259" key="2">
    <source>
        <dbReference type="Pfam" id="PF25153"/>
    </source>
</evidence>
<dbReference type="OrthoDB" id="744564at2759"/>
<dbReference type="GO" id="GO:0044599">
    <property type="term" value="C:AP-5 adaptor complex"/>
    <property type="evidence" value="ECO:0007669"/>
    <property type="project" value="InterPro"/>
</dbReference>
<evidence type="ECO:0000313" key="5">
    <source>
        <dbReference type="EnsemblMetazoa" id="CapteP227527"/>
    </source>
</evidence>
<dbReference type="EnsemblMetazoa" id="CapteT227527">
    <property type="protein sequence ID" value="CapteP227527"/>
    <property type="gene ID" value="CapteG227527"/>
</dbReference>
<dbReference type="Pfam" id="PF25153">
    <property type="entry name" value="TPR_AP5Z1"/>
    <property type="match status" value="1"/>
</dbReference>
<dbReference type="PANTHER" id="PTHR46488:SF1">
    <property type="entry name" value="AP-5 COMPLEX SUBUNIT ZETA-1"/>
    <property type="match status" value="1"/>
</dbReference>
<feature type="domain" description="AP-5 complex subunit zeta-1 ARM repeats" evidence="1">
    <location>
        <begin position="491"/>
        <end position="606"/>
    </location>
</feature>
<dbReference type="InterPro" id="IPR056856">
    <property type="entry name" value="TPR_AP5Z1_C"/>
</dbReference>
<dbReference type="InterPro" id="IPR055450">
    <property type="entry name" value="AP5Z1_ARM"/>
</dbReference>
<dbReference type="STRING" id="283909.R7URZ0"/>
<proteinExistence type="predicted"/>
<dbReference type="EMBL" id="AMQN01001276">
    <property type="status" value="NOT_ANNOTATED_CDS"/>
    <property type="molecule type" value="Genomic_DNA"/>
</dbReference>
<dbReference type="PANTHER" id="PTHR46488">
    <property type="entry name" value="AP-5 COMPLEX SUBUNIT ZETA-1"/>
    <property type="match status" value="1"/>
</dbReference>
<reference evidence="4 6" key="2">
    <citation type="journal article" date="2013" name="Nature">
        <title>Insights into bilaterian evolution from three spiralian genomes.</title>
        <authorList>
            <person name="Simakov O."/>
            <person name="Marletaz F."/>
            <person name="Cho S.J."/>
            <person name="Edsinger-Gonzales E."/>
            <person name="Havlak P."/>
            <person name="Hellsten U."/>
            <person name="Kuo D.H."/>
            <person name="Larsson T."/>
            <person name="Lv J."/>
            <person name="Arendt D."/>
            <person name="Savage R."/>
            <person name="Osoegawa K."/>
            <person name="de Jong P."/>
            <person name="Grimwood J."/>
            <person name="Chapman J.A."/>
            <person name="Shapiro H."/>
            <person name="Aerts A."/>
            <person name="Otillar R.P."/>
            <person name="Terry A.Y."/>
            <person name="Boore J.L."/>
            <person name="Grigoriev I.V."/>
            <person name="Lindberg D.R."/>
            <person name="Seaver E.C."/>
            <person name="Weisblat D.A."/>
            <person name="Putnam N.H."/>
            <person name="Rokhsar D.S."/>
        </authorList>
    </citation>
    <scope>NUCLEOTIDE SEQUENCE</scope>
    <source>
        <strain evidence="4 6">I ESC-2004</strain>
    </source>
</reference>
<dbReference type="EMBL" id="AMQN01001275">
    <property type="status" value="NOT_ANNOTATED_CDS"/>
    <property type="molecule type" value="Genomic_DNA"/>
</dbReference>
<gene>
    <name evidence="4" type="ORF">CAPTEDRAFT_227527</name>
</gene>